<feature type="compositionally biased region" description="Basic and acidic residues" evidence="6">
    <location>
        <begin position="468"/>
        <end position="478"/>
    </location>
</feature>
<dbReference type="Pfam" id="PF08565">
    <property type="entry name" value="CDC37_M"/>
    <property type="match status" value="1"/>
</dbReference>
<keyword evidence="3" id="KW-0963">Cytoplasm</keyword>
<organism evidence="10 11">
    <name type="scientific">Lentinus brumalis</name>
    <dbReference type="NCBI Taxonomy" id="2498619"/>
    <lineage>
        <taxon>Eukaryota</taxon>
        <taxon>Fungi</taxon>
        <taxon>Dikarya</taxon>
        <taxon>Basidiomycota</taxon>
        <taxon>Agaricomycotina</taxon>
        <taxon>Agaricomycetes</taxon>
        <taxon>Polyporales</taxon>
        <taxon>Polyporaceae</taxon>
        <taxon>Lentinus</taxon>
    </lineage>
</organism>
<evidence type="ECO:0000256" key="4">
    <source>
        <dbReference type="ARBA" id="ARBA00023186"/>
    </source>
</evidence>
<feature type="compositionally biased region" description="Acidic residues" evidence="6">
    <location>
        <begin position="479"/>
        <end position="496"/>
    </location>
</feature>
<dbReference type="SMART" id="SM01069">
    <property type="entry name" value="CDC37_C"/>
    <property type="match status" value="1"/>
</dbReference>
<name>A0A371DCT7_9APHY</name>
<feature type="compositionally biased region" description="Low complexity" evidence="6">
    <location>
        <begin position="218"/>
        <end position="234"/>
    </location>
</feature>
<evidence type="ECO:0000313" key="11">
    <source>
        <dbReference type="Proteomes" id="UP000256964"/>
    </source>
</evidence>
<feature type="region of interest" description="Disordered" evidence="6">
    <location>
        <begin position="467"/>
        <end position="496"/>
    </location>
</feature>
<dbReference type="Pfam" id="PF08564">
    <property type="entry name" value="CDC37_C"/>
    <property type="match status" value="1"/>
</dbReference>
<proteinExistence type="inferred from homology"/>
<dbReference type="SUPFAM" id="SSF101391">
    <property type="entry name" value="Hsp90 co-chaperone CDC37"/>
    <property type="match status" value="1"/>
</dbReference>
<dbReference type="GO" id="GO:0051087">
    <property type="term" value="F:protein-folding chaperone binding"/>
    <property type="evidence" value="ECO:0007669"/>
    <property type="project" value="TreeGrafter"/>
</dbReference>
<evidence type="ECO:0000259" key="9">
    <source>
        <dbReference type="SMART" id="SM01071"/>
    </source>
</evidence>
<dbReference type="SMART" id="SM01070">
    <property type="entry name" value="CDC37_M"/>
    <property type="match status" value="1"/>
</dbReference>
<evidence type="ECO:0000313" key="10">
    <source>
        <dbReference type="EMBL" id="RDX50326.1"/>
    </source>
</evidence>
<comment type="subcellular location">
    <subcellularLocation>
        <location evidence="1">Cytoplasm</location>
    </subcellularLocation>
</comment>
<feature type="region of interest" description="Disordered" evidence="6">
    <location>
        <begin position="1"/>
        <end position="25"/>
    </location>
</feature>
<dbReference type="SMART" id="SM01071">
    <property type="entry name" value="CDC37_N"/>
    <property type="match status" value="1"/>
</dbReference>
<gene>
    <name evidence="10" type="ORF">OH76DRAFT_1349311</name>
</gene>
<evidence type="ECO:0000259" key="7">
    <source>
        <dbReference type="SMART" id="SM01069"/>
    </source>
</evidence>
<feature type="domain" description="Cdc37 N-terminal" evidence="9">
    <location>
        <begin position="2"/>
        <end position="183"/>
    </location>
</feature>
<evidence type="ECO:0000256" key="3">
    <source>
        <dbReference type="ARBA" id="ARBA00022490"/>
    </source>
</evidence>
<feature type="region of interest" description="Disordered" evidence="6">
    <location>
        <begin position="181"/>
        <end position="200"/>
    </location>
</feature>
<dbReference type="GO" id="GO:0019901">
    <property type="term" value="F:protein kinase binding"/>
    <property type="evidence" value="ECO:0007669"/>
    <property type="project" value="InterPro"/>
</dbReference>
<evidence type="ECO:0000256" key="1">
    <source>
        <dbReference type="ARBA" id="ARBA00004496"/>
    </source>
</evidence>
<feature type="region of interest" description="Disordered" evidence="6">
    <location>
        <begin position="157"/>
        <end position="176"/>
    </location>
</feature>
<sequence>MPLNYSKWDKLELSDDSDIEGHPNVDKRSLIRWKQRSIHEQREERKLKIAQYKADIACNDVLKPRLQDITKDVEEKGPSYFSSLVEKFKTNPSPEAPPTNAPNQQTYDQMLLSLLLQVWEEAKKKGVEKDDPKLGDALVAGLKEHLVKIDEHQEKLRKELQREEQEAHNKITSEDIHEGFESHYVPPKPAPPPVKNAITDKPKKKVTHFETLNEKGVAAAPSSEPSSSSSSKAPAQEDELDELPELTPALEGFSRLPVRGYEQSWEYIKAHRDVYVPGASDALLVAAFRAQSNGDAKYALQCVHQSLLLQYCEKLGKDGPSMLFRKMIAGDPRATGVFEKDVQDTYAHLVERVRISKAEESAAGGEQIQLVPENPETSITFNVPDGPPPENLELEGPGFEDVSIEDVRKALQMRWDVFQSFDEPLQKALKSQSLEEVNKVLGAMKVDQAEEVVKLLDVAGILNFSEGGIRDETGRGADADVEDEGEGGEDGDNNAD</sequence>
<feature type="domain" description="Cdc37 Hsp90 binding" evidence="8">
    <location>
        <begin position="185"/>
        <end position="365"/>
    </location>
</feature>
<dbReference type="EMBL" id="KZ857400">
    <property type="protein sequence ID" value="RDX50326.1"/>
    <property type="molecule type" value="Genomic_DNA"/>
</dbReference>
<accession>A0A371DCT7</accession>
<dbReference type="Gene3D" id="1.20.58.610">
    <property type="entry name" value="Cdc37, Hsp90 binding domain"/>
    <property type="match status" value="1"/>
</dbReference>
<keyword evidence="11" id="KW-1185">Reference proteome</keyword>
<dbReference type="STRING" id="139420.A0A371DCT7"/>
<dbReference type="Proteomes" id="UP000256964">
    <property type="component" value="Unassembled WGS sequence"/>
</dbReference>
<evidence type="ECO:0000256" key="6">
    <source>
        <dbReference type="SAM" id="MobiDB-lite"/>
    </source>
</evidence>
<dbReference type="GO" id="GO:0051082">
    <property type="term" value="F:unfolded protein binding"/>
    <property type="evidence" value="ECO:0007669"/>
    <property type="project" value="TreeGrafter"/>
</dbReference>
<keyword evidence="4" id="KW-0143">Chaperone</keyword>
<reference evidence="10 11" key="1">
    <citation type="journal article" date="2018" name="Biotechnol. Biofuels">
        <title>Integrative visual omics of the white-rot fungus Polyporus brumalis exposes the biotechnological potential of its oxidative enzymes for delignifying raw plant biomass.</title>
        <authorList>
            <person name="Miyauchi S."/>
            <person name="Rancon A."/>
            <person name="Drula E."/>
            <person name="Hage H."/>
            <person name="Chaduli D."/>
            <person name="Favel A."/>
            <person name="Grisel S."/>
            <person name="Henrissat B."/>
            <person name="Herpoel-Gimbert I."/>
            <person name="Ruiz-Duenas F.J."/>
            <person name="Chevret D."/>
            <person name="Hainaut M."/>
            <person name="Lin J."/>
            <person name="Wang M."/>
            <person name="Pangilinan J."/>
            <person name="Lipzen A."/>
            <person name="Lesage-Meessen L."/>
            <person name="Navarro D."/>
            <person name="Riley R."/>
            <person name="Grigoriev I.V."/>
            <person name="Zhou S."/>
            <person name="Raouche S."/>
            <person name="Rosso M.N."/>
        </authorList>
    </citation>
    <scope>NUCLEOTIDE SEQUENCE [LARGE SCALE GENOMIC DNA]</scope>
    <source>
        <strain evidence="10 11">BRFM 1820</strain>
    </source>
</reference>
<dbReference type="PANTHER" id="PTHR12800">
    <property type="entry name" value="CDC37-RELATED"/>
    <property type="match status" value="1"/>
</dbReference>
<dbReference type="InterPro" id="IPR013873">
    <property type="entry name" value="Cdc37_C"/>
</dbReference>
<evidence type="ECO:0000256" key="2">
    <source>
        <dbReference type="ARBA" id="ARBA00006222"/>
    </source>
</evidence>
<dbReference type="GO" id="GO:0050821">
    <property type="term" value="P:protein stabilization"/>
    <property type="evidence" value="ECO:0007669"/>
    <property type="project" value="TreeGrafter"/>
</dbReference>
<dbReference type="GO" id="GO:0005737">
    <property type="term" value="C:cytoplasm"/>
    <property type="evidence" value="ECO:0007669"/>
    <property type="project" value="UniProtKB-SubCell"/>
</dbReference>
<dbReference type="InterPro" id="IPR004918">
    <property type="entry name" value="Cdc37"/>
</dbReference>
<feature type="compositionally biased region" description="Basic and acidic residues" evidence="6">
    <location>
        <begin position="7"/>
        <end position="25"/>
    </location>
</feature>
<dbReference type="GO" id="GO:0031072">
    <property type="term" value="F:heat shock protein binding"/>
    <property type="evidence" value="ECO:0007669"/>
    <property type="project" value="TreeGrafter"/>
</dbReference>
<evidence type="ECO:0000256" key="5">
    <source>
        <dbReference type="ARBA" id="ARBA00031396"/>
    </source>
</evidence>
<protein>
    <recommendedName>
        <fullName evidence="5">Hsp90 chaperone protein kinase-targeting subunit</fullName>
    </recommendedName>
</protein>
<feature type="domain" description="Cdc37 C-terminal" evidence="7">
    <location>
        <begin position="381"/>
        <end position="496"/>
    </location>
</feature>
<dbReference type="GO" id="GO:0006457">
    <property type="term" value="P:protein folding"/>
    <property type="evidence" value="ECO:0007669"/>
    <property type="project" value="TreeGrafter"/>
</dbReference>
<dbReference type="PANTHER" id="PTHR12800:SF4">
    <property type="entry name" value="HSP90 CO-CHAPERONE CDC37"/>
    <property type="match status" value="1"/>
</dbReference>
<dbReference type="InterPro" id="IPR038189">
    <property type="entry name" value="Cdc37_Hsp90-bd_sf"/>
</dbReference>
<dbReference type="OrthoDB" id="440202at2759"/>
<dbReference type="AlphaFoldDB" id="A0A371DCT7"/>
<dbReference type="InterPro" id="IPR013874">
    <property type="entry name" value="Cdc37_Hsp90-bd"/>
</dbReference>
<dbReference type="Pfam" id="PF03234">
    <property type="entry name" value="CDC37_N"/>
    <property type="match status" value="1"/>
</dbReference>
<evidence type="ECO:0000259" key="8">
    <source>
        <dbReference type="SMART" id="SM01070"/>
    </source>
</evidence>
<comment type="similarity">
    <text evidence="2">Belongs to the CDC37 family.</text>
</comment>
<dbReference type="InterPro" id="IPR013855">
    <property type="entry name" value="Cdc37_N_dom"/>
</dbReference>
<feature type="region of interest" description="Disordered" evidence="6">
    <location>
        <begin position="214"/>
        <end position="240"/>
    </location>
</feature>